<dbReference type="EMBL" id="AP026973">
    <property type="protein sequence ID" value="BDT77715.1"/>
    <property type="molecule type" value="Genomic_DNA"/>
</dbReference>
<feature type="signal peptide" evidence="1">
    <location>
        <begin position="1"/>
        <end position="24"/>
    </location>
</feature>
<dbReference type="AlphaFoldDB" id="A0A9C7FAW8"/>
<keyword evidence="1" id="KW-0732">Signal</keyword>
<proteinExistence type="predicted"/>
<evidence type="ECO:0000256" key="1">
    <source>
        <dbReference type="SAM" id="SignalP"/>
    </source>
</evidence>
<name>A0A9C7FAW8_9BURK</name>
<sequence>MKKKILTSFLLTSAILTAASVAHADQGLSPLPKIADEWRFEVTPYLWGSGVTSSLFYNDRYLNTATLSTSNVLGDLKSGGMITAEAHYGKWGIFGDLVSATLQTTGNSNVSVKPPQLGGAAVPVNVADKVTLQQNIITGAATYTVLSNQNIYLDGLLGVRGIMATATVSADLSAFGYSRGVVDSKSVSTLDPIVGFKGRYRIADSTWYIPFYADIGGGGGTTNMTWQGVLGVGKTFEKWLDVSLAYRTLYYDMNGDGLLQKTTFKGPQIAATFKF</sequence>
<evidence type="ECO:0008006" key="3">
    <source>
        <dbReference type="Google" id="ProtNLM"/>
    </source>
</evidence>
<accession>A0A9C7FAW8</accession>
<feature type="chain" id="PRO_5039110795" description="Outer membrane protein beta-barrel domain-containing protein" evidence="1">
    <location>
        <begin position="25"/>
        <end position="275"/>
    </location>
</feature>
<evidence type="ECO:0000313" key="2">
    <source>
        <dbReference type="EMBL" id="BDT77715.1"/>
    </source>
</evidence>
<organism evidence="2">
    <name type="scientific">Polynucleobacter yangtzensis</name>
    <dbReference type="NCBI Taxonomy" id="1743159"/>
    <lineage>
        <taxon>Bacteria</taxon>
        <taxon>Pseudomonadati</taxon>
        <taxon>Pseudomonadota</taxon>
        <taxon>Betaproteobacteria</taxon>
        <taxon>Burkholderiales</taxon>
        <taxon>Burkholderiaceae</taxon>
        <taxon>Polynucleobacter</taxon>
    </lineage>
</organism>
<dbReference type="Proteomes" id="UP001211097">
    <property type="component" value="Chromosome"/>
</dbReference>
<dbReference type="RefSeq" id="WP_281742157.1">
    <property type="nucleotide sequence ID" value="NZ_AP026973.1"/>
</dbReference>
<dbReference type="KEGG" id="pyt:PKF023_15180"/>
<gene>
    <name evidence="2" type="ORF">PKF023_15180</name>
</gene>
<reference evidence="2" key="1">
    <citation type="submission" date="2022-11" db="EMBL/GenBank/DDBJ databases">
        <title>Complete Genome Sequences of three Polynucleobacter sp. Subcluster PnecC Strains KF022, KF023, and KF032 Isolated from a Shallow Eutrophic Lake in Japan.</title>
        <authorList>
            <person name="Ogata Y."/>
            <person name="Watanabe K."/>
            <person name="Takemine S."/>
            <person name="Shindo C."/>
            <person name="Kurokawa R."/>
            <person name="Suda W."/>
        </authorList>
    </citation>
    <scope>NUCLEOTIDE SEQUENCE</scope>
    <source>
        <strain evidence="2">KF023</strain>
    </source>
</reference>
<protein>
    <recommendedName>
        <fullName evidence="3">Outer membrane protein beta-barrel domain-containing protein</fullName>
    </recommendedName>
</protein>